<dbReference type="Proteomes" id="UP000422108">
    <property type="component" value="Chromosome"/>
</dbReference>
<dbReference type="PIRSF" id="PIRSF002741">
    <property type="entry name" value="MppA"/>
    <property type="match status" value="1"/>
</dbReference>
<name>A0A5K8AGJ9_9BACT</name>
<reference evidence="2 3" key="1">
    <citation type="submission" date="2019-11" db="EMBL/GenBank/DDBJ databases">
        <title>Comparative genomics of hydrocarbon-degrading Desulfosarcina strains.</title>
        <authorList>
            <person name="Watanabe M."/>
            <person name="Kojima H."/>
            <person name="Fukui M."/>
        </authorList>
    </citation>
    <scope>NUCLEOTIDE SEQUENCE [LARGE SCALE GENOMIC DNA]</scope>
    <source>
        <strain evidence="3">oXyS1</strain>
    </source>
</reference>
<dbReference type="CDD" id="cd08489">
    <property type="entry name" value="PBP2_NikA"/>
    <property type="match status" value="1"/>
</dbReference>
<sequence>MKRLLLIFLFVAGFGLLPGAAPVLAESDTLIYSWPGNVGPLNPHLYSPNQMFAQAMVYEPLVRYSLDGNIQPCLAESWDISPDGRVYTIRLRQGVVFSDGVPFDAKAVKMNIDAVMANAKRHAWLELVHQIRETVIVDAHTVKIILKDPYYPFLQDMALVRPFRFLSPSAFPDSGNTADGIKQAVGTGPWVLVESKLGEYDRFERNENYWGKRPPMKTILVKVIPDPNSRAVAFETGAIDLIYGDGQISLDTYDRFRSDPRYRTAISQPLCTRSLAINSGRGPTRELAVRQAIQHAVDKDAIVKGVFLDTEIKADTLYSANIPYCDLKLPPYAFDPAKAESILATAGWKRTEKTGFRTRDGQVLSVDLCFVGNDAVMKAVAEVLQSDLQRVGVKINLLGEEQDSFYKRQKSGEFGLIFNNTWGPPYEPHSYLSSWRVPSHADYEAQSGLPMKPEIDATIGRVLVSTDEGVRADTYRKILTTIHEQAVYLSLSYTTGLIVHGKGMQGASFGPTKNEIPFETMFKE</sequence>
<dbReference type="GO" id="GO:0015833">
    <property type="term" value="P:peptide transport"/>
    <property type="evidence" value="ECO:0007669"/>
    <property type="project" value="TreeGrafter"/>
</dbReference>
<dbReference type="GO" id="GO:1904680">
    <property type="term" value="F:peptide transmembrane transporter activity"/>
    <property type="evidence" value="ECO:0007669"/>
    <property type="project" value="TreeGrafter"/>
</dbReference>
<accession>A0A5K8AGJ9</accession>
<evidence type="ECO:0000313" key="3">
    <source>
        <dbReference type="Proteomes" id="UP000422108"/>
    </source>
</evidence>
<evidence type="ECO:0000259" key="1">
    <source>
        <dbReference type="Pfam" id="PF00496"/>
    </source>
</evidence>
<proteinExistence type="predicted"/>
<dbReference type="EMBL" id="AP021879">
    <property type="protein sequence ID" value="BBO91815.1"/>
    <property type="molecule type" value="Genomic_DNA"/>
</dbReference>
<dbReference type="GO" id="GO:0043190">
    <property type="term" value="C:ATP-binding cassette (ABC) transporter complex"/>
    <property type="evidence" value="ECO:0007669"/>
    <property type="project" value="InterPro"/>
</dbReference>
<dbReference type="Gene3D" id="3.10.105.10">
    <property type="entry name" value="Dipeptide-binding Protein, Domain 3"/>
    <property type="match status" value="1"/>
</dbReference>
<organism evidence="2 3">
    <name type="scientific">Desulfosarcina ovata subsp. ovata</name>
    <dbReference type="NCBI Taxonomy" id="2752305"/>
    <lineage>
        <taxon>Bacteria</taxon>
        <taxon>Pseudomonadati</taxon>
        <taxon>Thermodesulfobacteriota</taxon>
        <taxon>Desulfobacteria</taxon>
        <taxon>Desulfobacterales</taxon>
        <taxon>Desulfosarcinaceae</taxon>
        <taxon>Desulfosarcina</taxon>
    </lineage>
</organism>
<dbReference type="GO" id="GO:0016151">
    <property type="term" value="F:nickel cation binding"/>
    <property type="evidence" value="ECO:0007669"/>
    <property type="project" value="InterPro"/>
</dbReference>
<feature type="domain" description="Solute-binding protein family 5" evidence="1">
    <location>
        <begin position="70"/>
        <end position="440"/>
    </location>
</feature>
<dbReference type="Pfam" id="PF00496">
    <property type="entry name" value="SBP_bac_5"/>
    <property type="match status" value="1"/>
</dbReference>
<dbReference type="SUPFAM" id="SSF53850">
    <property type="entry name" value="Periplasmic binding protein-like II"/>
    <property type="match status" value="1"/>
</dbReference>
<dbReference type="InterPro" id="IPR011980">
    <property type="entry name" value="CntA-like"/>
</dbReference>
<dbReference type="GO" id="GO:0015675">
    <property type="term" value="P:nickel cation transport"/>
    <property type="evidence" value="ECO:0007669"/>
    <property type="project" value="InterPro"/>
</dbReference>
<dbReference type="InterPro" id="IPR039424">
    <property type="entry name" value="SBP_5"/>
</dbReference>
<dbReference type="InterPro" id="IPR000914">
    <property type="entry name" value="SBP_5_dom"/>
</dbReference>
<dbReference type="Gene3D" id="3.40.190.10">
    <property type="entry name" value="Periplasmic binding protein-like II"/>
    <property type="match status" value="1"/>
</dbReference>
<dbReference type="NCBIfam" id="TIGR02294">
    <property type="entry name" value="nickel_nikA"/>
    <property type="match status" value="1"/>
</dbReference>
<keyword evidence="3" id="KW-1185">Reference proteome</keyword>
<dbReference type="GO" id="GO:0030288">
    <property type="term" value="C:outer membrane-bounded periplasmic space"/>
    <property type="evidence" value="ECO:0007669"/>
    <property type="project" value="UniProtKB-ARBA"/>
</dbReference>
<protein>
    <submittedName>
        <fullName evidence="2">Nickel ABC transporter, nickel/metallophore periplasmic binding protein</fullName>
    </submittedName>
</protein>
<dbReference type="GO" id="GO:0020037">
    <property type="term" value="F:heme binding"/>
    <property type="evidence" value="ECO:0007669"/>
    <property type="project" value="InterPro"/>
</dbReference>
<dbReference type="PANTHER" id="PTHR30290:SF37">
    <property type="entry name" value="NICKEL-BINDING PERIPLASMIC PROTEIN"/>
    <property type="match status" value="1"/>
</dbReference>
<gene>
    <name evidence="2" type="ORF">DSCOOX_49950</name>
</gene>
<dbReference type="RefSeq" id="WP_155312664.1">
    <property type="nucleotide sequence ID" value="NZ_AP021879.1"/>
</dbReference>
<dbReference type="InterPro" id="IPR030678">
    <property type="entry name" value="Peptide/Ni-bd"/>
</dbReference>
<dbReference type="PANTHER" id="PTHR30290">
    <property type="entry name" value="PERIPLASMIC BINDING COMPONENT OF ABC TRANSPORTER"/>
    <property type="match status" value="1"/>
</dbReference>
<dbReference type="AlphaFoldDB" id="A0A5K8AGJ9"/>
<evidence type="ECO:0000313" key="2">
    <source>
        <dbReference type="EMBL" id="BBO91815.1"/>
    </source>
</evidence>